<dbReference type="PANTHER" id="PTHR30294">
    <property type="entry name" value="MEMBRANE COMPONENT OF ABC TRANSPORTER YHHJ-RELATED"/>
    <property type="match status" value="1"/>
</dbReference>
<feature type="domain" description="ABC-2 type transporter transmembrane" evidence="7">
    <location>
        <begin position="4"/>
        <end position="349"/>
    </location>
</feature>
<comment type="subcellular location">
    <subcellularLocation>
        <location evidence="1">Cell membrane</location>
        <topology evidence="1">Multi-pass membrane protein</topology>
    </subcellularLocation>
</comment>
<organism evidence="8 9">
    <name type="scientific">Hydrogenophaga borbori</name>
    <dbReference type="NCBI Taxonomy" id="2294117"/>
    <lineage>
        <taxon>Bacteria</taxon>
        <taxon>Pseudomonadati</taxon>
        <taxon>Pseudomonadota</taxon>
        <taxon>Betaproteobacteria</taxon>
        <taxon>Burkholderiales</taxon>
        <taxon>Comamonadaceae</taxon>
        <taxon>Hydrogenophaga</taxon>
    </lineage>
</organism>
<feature type="transmembrane region" description="Helical" evidence="6">
    <location>
        <begin position="276"/>
        <end position="297"/>
    </location>
</feature>
<comment type="caution">
    <text evidence="8">The sequence shown here is derived from an EMBL/GenBank/DDBJ whole genome shotgun (WGS) entry which is preliminary data.</text>
</comment>
<dbReference type="EMBL" id="QVLS01000019">
    <property type="protein sequence ID" value="RFP75582.1"/>
    <property type="molecule type" value="Genomic_DNA"/>
</dbReference>
<evidence type="ECO:0000256" key="4">
    <source>
        <dbReference type="ARBA" id="ARBA00022989"/>
    </source>
</evidence>
<feature type="transmembrane region" description="Helical" evidence="6">
    <location>
        <begin position="218"/>
        <end position="235"/>
    </location>
</feature>
<evidence type="ECO:0000256" key="3">
    <source>
        <dbReference type="ARBA" id="ARBA00022692"/>
    </source>
</evidence>
<dbReference type="GO" id="GO:0005886">
    <property type="term" value="C:plasma membrane"/>
    <property type="evidence" value="ECO:0007669"/>
    <property type="project" value="UniProtKB-SubCell"/>
</dbReference>
<dbReference type="Proteomes" id="UP000261931">
    <property type="component" value="Unassembled WGS sequence"/>
</dbReference>
<keyword evidence="9" id="KW-1185">Reference proteome</keyword>
<feature type="transmembrane region" description="Helical" evidence="6">
    <location>
        <begin position="247"/>
        <end position="270"/>
    </location>
</feature>
<feature type="transmembrane region" description="Helical" evidence="6">
    <location>
        <begin position="163"/>
        <end position="185"/>
    </location>
</feature>
<dbReference type="Gene3D" id="3.40.1710.10">
    <property type="entry name" value="abc type-2 transporter like domain"/>
    <property type="match status" value="1"/>
</dbReference>
<evidence type="ECO:0000256" key="2">
    <source>
        <dbReference type="ARBA" id="ARBA00022475"/>
    </source>
</evidence>
<protein>
    <submittedName>
        <fullName evidence="8">ABC transporter permease</fullName>
    </submittedName>
</protein>
<proteinExistence type="predicted"/>
<evidence type="ECO:0000313" key="8">
    <source>
        <dbReference type="EMBL" id="RFP75582.1"/>
    </source>
</evidence>
<evidence type="ECO:0000256" key="1">
    <source>
        <dbReference type="ARBA" id="ARBA00004651"/>
    </source>
</evidence>
<dbReference type="GO" id="GO:0140359">
    <property type="term" value="F:ABC-type transporter activity"/>
    <property type="evidence" value="ECO:0007669"/>
    <property type="project" value="InterPro"/>
</dbReference>
<dbReference type="AlphaFoldDB" id="A0A372EDZ2"/>
<dbReference type="PANTHER" id="PTHR30294:SF47">
    <property type="entry name" value="INNER MEMBRANE TRANSPORT PERMEASE YHHJ"/>
    <property type="match status" value="1"/>
</dbReference>
<keyword evidence="2" id="KW-1003">Cell membrane</keyword>
<reference evidence="8 9" key="1">
    <citation type="submission" date="2018-08" db="EMBL/GenBank/DDBJ databases">
        <title>Hydrogenophaga sp. LA-38 isolated from sludge.</title>
        <authorList>
            <person name="Im W.-T."/>
        </authorList>
    </citation>
    <scope>NUCLEOTIDE SEQUENCE [LARGE SCALE GENOMIC DNA]</scope>
    <source>
        <strain evidence="8 9">LA-38</strain>
    </source>
</reference>
<evidence type="ECO:0000256" key="5">
    <source>
        <dbReference type="ARBA" id="ARBA00023136"/>
    </source>
</evidence>
<evidence type="ECO:0000259" key="7">
    <source>
        <dbReference type="Pfam" id="PF12698"/>
    </source>
</evidence>
<gene>
    <name evidence="8" type="ORF">DY262_20980</name>
</gene>
<keyword evidence="4 6" id="KW-1133">Transmembrane helix</keyword>
<dbReference type="Pfam" id="PF12698">
    <property type="entry name" value="ABC2_membrane_3"/>
    <property type="match status" value="1"/>
</dbReference>
<keyword evidence="5 6" id="KW-0472">Membrane</keyword>
<keyword evidence="3 6" id="KW-0812">Transmembrane</keyword>
<name>A0A372EDZ2_9BURK</name>
<evidence type="ECO:0000256" key="6">
    <source>
        <dbReference type="SAM" id="Phobius"/>
    </source>
</evidence>
<dbReference type="InterPro" id="IPR051449">
    <property type="entry name" value="ABC-2_transporter_component"/>
</dbReference>
<dbReference type="InterPro" id="IPR013525">
    <property type="entry name" value="ABC2_TM"/>
</dbReference>
<evidence type="ECO:0000313" key="9">
    <source>
        <dbReference type="Proteomes" id="UP000261931"/>
    </source>
</evidence>
<accession>A0A372EDZ2</accession>
<feature type="transmembrane region" description="Helical" evidence="6">
    <location>
        <begin position="330"/>
        <end position="356"/>
    </location>
</feature>
<sequence>MLSWVPLAGVALLWWLFSAGLPTQLPIGVLDQDHSAMSRQLVRFLDATPGLRVARQLPDPHAAAGALTRGELHAVVLIPSGFSRELKLGRAAQLTLLHNAQLGTHSGLIQRDVRTVVGTLSAGVEMAARQKRGEPARGVRVAMEPIKVDMVTLFNPSLNYEQFLAAALIPALLHILAMTAGAWAVGRELRDGTVWSWLGVAPSPAATAGALLGKLAPAWLLLLGVASAGLLWLTGGRGWHPAGHLSWVWLALAALLALSIGLGALVASATASLRTALSATGLITAPAFAFSGVGFPLQSMPAGARAWAEALPYTHYIRLQMEQLQMGAPVSLSAPTLAVFGLATAALLAACVWPLMGASRYPHRWGGR</sequence>